<evidence type="ECO:0000256" key="1">
    <source>
        <dbReference type="ARBA" id="ARBA00022438"/>
    </source>
</evidence>
<dbReference type="PANTHER" id="PTHR12147:SF56">
    <property type="entry name" value="AMINOPEPTIDASE YDR415C-RELATED"/>
    <property type="match status" value="1"/>
</dbReference>
<dbReference type="GO" id="GO:0006508">
    <property type="term" value="P:proteolysis"/>
    <property type="evidence" value="ECO:0007669"/>
    <property type="project" value="UniProtKB-KW"/>
</dbReference>
<gene>
    <name evidence="8" type="ORF">GCM10011511_07880</name>
</gene>
<keyword evidence="5" id="KW-0378">Hydrolase</keyword>
<dbReference type="InterPro" id="IPR007484">
    <property type="entry name" value="Peptidase_M28"/>
</dbReference>
<dbReference type="AlphaFoldDB" id="A0A8J2U8Y4"/>
<dbReference type="EMBL" id="BMJC01000001">
    <property type="protein sequence ID" value="GGA87168.1"/>
    <property type="molecule type" value="Genomic_DNA"/>
</dbReference>
<keyword evidence="3" id="KW-0479">Metal-binding</keyword>
<sequence>MANPLSRAVVYLIVPCAFFACHQGDSATDTGLASFNKDSLAAAIKTLSSDAFEGRRPFTPGETKTIDFLVQSYTALGLEPGNGNSYTQDVPMVEISPSAPSSLQFSSPKGAISLQNITDFVCWTERPDTLDVLKGNDVIFAGFGIVAPEYHWNDYAGLDVKGKTVIVMVNDPGFYDSTLFKGHTMTYYGRWTYKYEEAARQGASACLIIHNTAAASYPFSVVQSSNGGVKLHLDTRNNPSYQLTLQGWITEPVAMKLLAAARKDSSLLKLAQHPGFKALPLDLKLSGAVHAKEVYNQSHNVIARITGSKFPNEYVIFSAHWDHLGIGKPDPKGDSIYNGAADNASGTAALLQIAKAFKSLPEKPERTVIFLSVTAEEQGLLGSAWYAQHPVYPLATTVANLNIDVINTYGPTKDVTYSGKGQSDLEDYLAEEIKKNGRYVAPEDHPEAGHYFRSDHFNFARAGVPSLTADGGVDDVTRGIAYGKQKHDEYTAQRYHQPSDEYDANTWNLDGGLQDIEVVYEIGHRLAYGREWPNWKAGSEFKAIREQTAAERK</sequence>
<evidence type="ECO:0000259" key="7">
    <source>
        <dbReference type="Pfam" id="PF04389"/>
    </source>
</evidence>
<accession>A0A8J2U8Y4</accession>
<dbReference type="GO" id="GO:0004177">
    <property type="term" value="F:aminopeptidase activity"/>
    <property type="evidence" value="ECO:0007669"/>
    <property type="project" value="UniProtKB-KW"/>
</dbReference>
<dbReference type="Pfam" id="PF04389">
    <property type="entry name" value="Peptidase_M28"/>
    <property type="match status" value="1"/>
</dbReference>
<dbReference type="PANTHER" id="PTHR12147">
    <property type="entry name" value="METALLOPEPTIDASE M28 FAMILY MEMBER"/>
    <property type="match status" value="1"/>
</dbReference>
<evidence type="ECO:0000313" key="9">
    <source>
        <dbReference type="Proteomes" id="UP000607559"/>
    </source>
</evidence>
<dbReference type="PROSITE" id="PS51257">
    <property type="entry name" value="PROKAR_LIPOPROTEIN"/>
    <property type="match status" value="1"/>
</dbReference>
<keyword evidence="4" id="KW-0732">Signal</keyword>
<dbReference type="Gene3D" id="3.50.30.30">
    <property type="match status" value="1"/>
</dbReference>
<keyword evidence="2" id="KW-0645">Protease</keyword>
<keyword evidence="9" id="KW-1185">Reference proteome</keyword>
<name>A0A8J2U8Y4_9BACT</name>
<evidence type="ECO:0000256" key="5">
    <source>
        <dbReference type="ARBA" id="ARBA00022801"/>
    </source>
</evidence>
<dbReference type="SUPFAM" id="SSF52025">
    <property type="entry name" value="PA domain"/>
    <property type="match status" value="1"/>
</dbReference>
<evidence type="ECO:0000256" key="2">
    <source>
        <dbReference type="ARBA" id="ARBA00022670"/>
    </source>
</evidence>
<dbReference type="SUPFAM" id="SSF53187">
    <property type="entry name" value="Zn-dependent exopeptidases"/>
    <property type="match status" value="1"/>
</dbReference>
<keyword evidence="6" id="KW-0862">Zinc</keyword>
<feature type="domain" description="Peptidase M28" evidence="7">
    <location>
        <begin position="300"/>
        <end position="510"/>
    </location>
</feature>
<reference evidence="8" key="2">
    <citation type="submission" date="2020-09" db="EMBL/GenBank/DDBJ databases">
        <authorList>
            <person name="Sun Q."/>
            <person name="Zhou Y."/>
        </authorList>
    </citation>
    <scope>NUCLEOTIDE SEQUENCE</scope>
    <source>
        <strain evidence="8">CGMCC 1.15448</strain>
    </source>
</reference>
<organism evidence="8 9">
    <name type="scientific">Puia dinghuensis</name>
    <dbReference type="NCBI Taxonomy" id="1792502"/>
    <lineage>
        <taxon>Bacteria</taxon>
        <taxon>Pseudomonadati</taxon>
        <taxon>Bacteroidota</taxon>
        <taxon>Chitinophagia</taxon>
        <taxon>Chitinophagales</taxon>
        <taxon>Chitinophagaceae</taxon>
        <taxon>Puia</taxon>
    </lineage>
</organism>
<proteinExistence type="predicted"/>
<dbReference type="InterPro" id="IPR045175">
    <property type="entry name" value="M28_fam"/>
</dbReference>
<evidence type="ECO:0000313" key="8">
    <source>
        <dbReference type="EMBL" id="GGA87168.1"/>
    </source>
</evidence>
<comment type="caution">
    <text evidence="8">The sequence shown here is derived from an EMBL/GenBank/DDBJ whole genome shotgun (WGS) entry which is preliminary data.</text>
</comment>
<dbReference type="Proteomes" id="UP000607559">
    <property type="component" value="Unassembled WGS sequence"/>
</dbReference>
<evidence type="ECO:0000256" key="6">
    <source>
        <dbReference type="ARBA" id="ARBA00022833"/>
    </source>
</evidence>
<dbReference type="GO" id="GO:0046872">
    <property type="term" value="F:metal ion binding"/>
    <property type="evidence" value="ECO:0007669"/>
    <property type="project" value="UniProtKB-KW"/>
</dbReference>
<dbReference type="CDD" id="cd05660">
    <property type="entry name" value="M28_like_PA"/>
    <property type="match status" value="1"/>
</dbReference>
<keyword evidence="1" id="KW-0031">Aminopeptidase</keyword>
<evidence type="ECO:0000256" key="4">
    <source>
        <dbReference type="ARBA" id="ARBA00022729"/>
    </source>
</evidence>
<dbReference type="GO" id="GO:0008235">
    <property type="term" value="F:metalloexopeptidase activity"/>
    <property type="evidence" value="ECO:0007669"/>
    <property type="project" value="InterPro"/>
</dbReference>
<reference evidence="8" key="1">
    <citation type="journal article" date="2014" name="Int. J. Syst. Evol. Microbiol.">
        <title>Complete genome sequence of Corynebacterium casei LMG S-19264T (=DSM 44701T), isolated from a smear-ripened cheese.</title>
        <authorList>
            <consortium name="US DOE Joint Genome Institute (JGI-PGF)"/>
            <person name="Walter F."/>
            <person name="Albersmeier A."/>
            <person name="Kalinowski J."/>
            <person name="Ruckert C."/>
        </authorList>
    </citation>
    <scope>NUCLEOTIDE SEQUENCE</scope>
    <source>
        <strain evidence="8">CGMCC 1.15448</strain>
    </source>
</reference>
<dbReference type="RefSeq" id="WP_188928767.1">
    <property type="nucleotide sequence ID" value="NZ_BMJC01000001.1"/>
</dbReference>
<dbReference type="FunFam" id="3.40.630.10:FF:000088">
    <property type="entry name" value="Peptidase M20"/>
    <property type="match status" value="1"/>
</dbReference>
<dbReference type="Gene3D" id="3.40.630.10">
    <property type="entry name" value="Zn peptidases"/>
    <property type="match status" value="1"/>
</dbReference>
<evidence type="ECO:0000256" key="3">
    <source>
        <dbReference type="ARBA" id="ARBA00022723"/>
    </source>
</evidence>
<dbReference type="InterPro" id="IPR046450">
    <property type="entry name" value="PA_dom_sf"/>
</dbReference>
<protein>
    <recommendedName>
        <fullName evidence="7">Peptidase M28 domain-containing protein</fullName>
    </recommendedName>
</protein>